<feature type="domain" description="TsaA-like" evidence="3">
    <location>
        <begin position="3"/>
        <end position="133"/>
    </location>
</feature>
<accession>A0A1I2SXH1</accession>
<dbReference type="PROSITE" id="PS01318">
    <property type="entry name" value="TSAA_1"/>
    <property type="match status" value="1"/>
</dbReference>
<dbReference type="InterPro" id="IPR036413">
    <property type="entry name" value="YaeB-like_sf"/>
</dbReference>
<dbReference type="EMBL" id="FOOX01000006">
    <property type="protein sequence ID" value="SFG57293.1"/>
    <property type="molecule type" value="Genomic_DNA"/>
</dbReference>
<evidence type="ECO:0000313" key="5">
    <source>
        <dbReference type="Proteomes" id="UP000199337"/>
    </source>
</evidence>
<dbReference type="InterPro" id="IPR002586">
    <property type="entry name" value="CobQ/CobB/MinD/ParA_Nub-bd_dom"/>
</dbReference>
<reference evidence="5" key="1">
    <citation type="submission" date="2016-10" db="EMBL/GenBank/DDBJ databases">
        <authorList>
            <person name="Varghese N."/>
            <person name="Submissions S."/>
        </authorList>
    </citation>
    <scope>NUCLEOTIDE SEQUENCE [LARGE SCALE GENOMIC DNA]</scope>
    <source>
        <strain evidence="5">DSM 17038</strain>
    </source>
</reference>
<dbReference type="InterPro" id="IPR023368">
    <property type="entry name" value="UPF0066_cons_site"/>
</dbReference>
<gene>
    <name evidence="4" type="ORF">SAMN05660649_02053</name>
</gene>
<organism evidence="4 5">
    <name type="scientific">Desulfotruncus arcticus DSM 17038</name>
    <dbReference type="NCBI Taxonomy" id="1121424"/>
    <lineage>
        <taxon>Bacteria</taxon>
        <taxon>Bacillati</taxon>
        <taxon>Bacillota</taxon>
        <taxon>Clostridia</taxon>
        <taxon>Eubacteriales</taxon>
        <taxon>Desulfallaceae</taxon>
        <taxon>Desulfotruncus</taxon>
    </lineage>
</organism>
<dbReference type="CDD" id="cd09281">
    <property type="entry name" value="UPF0066"/>
    <property type="match status" value="1"/>
</dbReference>
<dbReference type="SUPFAM" id="SSF52540">
    <property type="entry name" value="P-loop containing nucleoside triphosphate hydrolases"/>
    <property type="match status" value="1"/>
</dbReference>
<sequence length="409" mass="44816">MELVPIGVVHSPYKSKGDAPFQGRFSKETMELEIYPEYAAGLKDIEEATHLIVLYWFDRARRDTLQTKTPHDSEVHGVFACRSPSRPNPIAFCAAELLSREGNRLMVRGMEALDGSPLIDIKPYSAQIDSIPGARIGWFDKSKSRGGRKMTKMIVCGRGGSGKSTVVTLLAKALGELGKVLVVDTDESNLGLCKMLGQEPPEMSLMGSLGGKSVVREKLLASLQQQNGEKVTFFKDDLSLEALPPACVSWNGPVGNLRIGKIEHNMEGCACPMGSITRSLLKELQVSENQWVIADTEAGVEHFGRGILEGADAVLMVVDPSYESVLLAEKAKGLTEEAHKKFFVILNKVDESTEPTLRQELSRRGIEIDFTLGYSQDISRANLVGDALDVNIQRENMNKLVDKIIKPGS</sequence>
<dbReference type="Proteomes" id="UP000199337">
    <property type="component" value="Unassembled WGS sequence"/>
</dbReference>
<evidence type="ECO:0000256" key="2">
    <source>
        <dbReference type="ARBA" id="ARBA00033753"/>
    </source>
</evidence>
<comment type="similarity">
    <text evidence="2">Belongs to the tRNA methyltransferase O family.</text>
</comment>
<dbReference type="InterPro" id="IPR040372">
    <property type="entry name" value="YaeB-like"/>
</dbReference>
<keyword evidence="4" id="KW-0489">Methyltransferase</keyword>
<dbReference type="PANTHER" id="PTHR12818:SF0">
    <property type="entry name" value="TRNA (ADENINE(37)-N6)-METHYLTRANSFERASE"/>
    <property type="match status" value="1"/>
</dbReference>
<dbReference type="PROSITE" id="PS51668">
    <property type="entry name" value="TSAA_2"/>
    <property type="match status" value="1"/>
</dbReference>
<dbReference type="Pfam" id="PF01980">
    <property type="entry name" value="TrmO_N"/>
    <property type="match status" value="1"/>
</dbReference>
<dbReference type="Gene3D" id="3.40.50.300">
    <property type="entry name" value="P-loop containing nucleotide triphosphate hydrolases"/>
    <property type="match status" value="1"/>
</dbReference>
<dbReference type="AlphaFoldDB" id="A0A1I2SXH1"/>
<dbReference type="SUPFAM" id="SSF118196">
    <property type="entry name" value="YaeB-like"/>
    <property type="match status" value="1"/>
</dbReference>
<dbReference type="Pfam" id="PF01656">
    <property type="entry name" value="CbiA"/>
    <property type="match status" value="1"/>
</dbReference>
<dbReference type="GO" id="GO:0008168">
    <property type="term" value="F:methyltransferase activity"/>
    <property type="evidence" value="ECO:0007669"/>
    <property type="project" value="UniProtKB-KW"/>
</dbReference>
<dbReference type="Gene3D" id="2.40.30.70">
    <property type="entry name" value="YaeB-like"/>
    <property type="match status" value="1"/>
</dbReference>
<evidence type="ECO:0000313" key="4">
    <source>
        <dbReference type="EMBL" id="SFG57293.1"/>
    </source>
</evidence>
<protein>
    <submittedName>
        <fullName evidence="4">tRNA-Thr(GGU) m(6)t(6)A37 methyltransferase TsaA</fullName>
    </submittedName>
</protein>
<evidence type="ECO:0000256" key="1">
    <source>
        <dbReference type="ARBA" id="ARBA00022691"/>
    </source>
</evidence>
<keyword evidence="5" id="KW-1185">Reference proteome</keyword>
<dbReference type="InterPro" id="IPR027417">
    <property type="entry name" value="P-loop_NTPase"/>
</dbReference>
<dbReference type="GO" id="GO:0032259">
    <property type="term" value="P:methylation"/>
    <property type="evidence" value="ECO:0007669"/>
    <property type="project" value="UniProtKB-KW"/>
</dbReference>
<evidence type="ECO:0000259" key="3">
    <source>
        <dbReference type="PROSITE" id="PS51668"/>
    </source>
</evidence>
<dbReference type="InterPro" id="IPR036414">
    <property type="entry name" value="YaeB_N_sf"/>
</dbReference>
<dbReference type="PANTHER" id="PTHR12818">
    <property type="entry name" value="TRNA (ADENINE(37)-N6)-METHYLTRANSFERASE"/>
    <property type="match status" value="1"/>
</dbReference>
<keyword evidence="4" id="KW-0808">Transferase</keyword>
<dbReference type="NCBIfam" id="TIGR00104">
    <property type="entry name" value="tRNA_TsaA"/>
    <property type="match status" value="1"/>
</dbReference>
<dbReference type="InterPro" id="IPR023370">
    <property type="entry name" value="TrmO-like_N"/>
</dbReference>
<name>A0A1I2SXH1_9FIRM</name>
<keyword evidence="1" id="KW-0949">S-adenosyl-L-methionine</keyword>
<proteinExistence type="inferred from homology"/>
<dbReference type="STRING" id="341036.SAMN05660649_02053"/>